<accession>A0ACC2UDN6</accession>
<name>A0ACC2UDN6_9FUNG</name>
<evidence type="ECO:0000313" key="1">
    <source>
        <dbReference type="EMBL" id="KAJ9084914.1"/>
    </source>
</evidence>
<protein>
    <submittedName>
        <fullName evidence="1">Uncharacterized protein</fullName>
    </submittedName>
</protein>
<proteinExistence type="predicted"/>
<dbReference type="Proteomes" id="UP001165960">
    <property type="component" value="Unassembled WGS sequence"/>
</dbReference>
<evidence type="ECO:0000313" key="2">
    <source>
        <dbReference type="Proteomes" id="UP001165960"/>
    </source>
</evidence>
<reference evidence="1" key="1">
    <citation type="submission" date="2022-04" db="EMBL/GenBank/DDBJ databases">
        <title>Genome of the entomopathogenic fungus Entomophthora muscae.</title>
        <authorList>
            <person name="Elya C."/>
            <person name="Lovett B.R."/>
            <person name="Lee E."/>
            <person name="Macias A.M."/>
            <person name="Hajek A.E."/>
            <person name="De Bivort B.L."/>
            <person name="Kasson M.T."/>
            <person name="De Fine Licht H.H."/>
            <person name="Stajich J.E."/>
        </authorList>
    </citation>
    <scope>NUCLEOTIDE SEQUENCE</scope>
    <source>
        <strain evidence="1">Berkeley</strain>
    </source>
</reference>
<gene>
    <name evidence="1" type="ORF">DSO57_1019246</name>
</gene>
<keyword evidence="2" id="KW-1185">Reference proteome</keyword>
<dbReference type="EMBL" id="QTSX02000796">
    <property type="protein sequence ID" value="KAJ9084914.1"/>
    <property type="molecule type" value="Genomic_DNA"/>
</dbReference>
<organism evidence="1 2">
    <name type="scientific">Entomophthora muscae</name>
    <dbReference type="NCBI Taxonomy" id="34485"/>
    <lineage>
        <taxon>Eukaryota</taxon>
        <taxon>Fungi</taxon>
        <taxon>Fungi incertae sedis</taxon>
        <taxon>Zoopagomycota</taxon>
        <taxon>Entomophthoromycotina</taxon>
        <taxon>Entomophthoromycetes</taxon>
        <taxon>Entomophthorales</taxon>
        <taxon>Entomophthoraceae</taxon>
        <taxon>Entomophthora</taxon>
    </lineage>
</organism>
<comment type="caution">
    <text evidence="1">The sequence shown here is derived from an EMBL/GenBank/DDBJ whole genome shotgun (WGS) entry which is preliminary data.</text>
</comment>
<sequence length="66" mass="7339">MKEPSELAHVGGHPATASKEGALQAWLEYRQEEWGLSDTMVTLVPLYFTSETETTPISYEAVIDLL</sequence>